<name>A0ABR3GX37_9PEZI</name>
<feature type="region of interest" description="Disordered" evidence="1">
    <location>
        <begin position="1"/>
        <end position="64"/>
    </location>
</feature>
<organism evidence="4 5">
    <name type="scientific">Discina gigas</name>
    <dbReference type="NCBI Taxonomy" id="1032678"/>
    <lineage>
        <taxon>Eukaryota</taxon>
        <taxon>Fungi</taxon>
        <taxon>Dikarya</taxon>
        <taxon>Ascomycota</taxon>
        <taxon>Pezizomycotina</taxon>
        <taxon>Pezizomycetes</taxon>
        <taxon>Pezizales</taxon>
        <taxon>Discinaceae</taxon>
        <taxon>Discina</taxon>
    </lineage>
</organism>
<dbReference type="Pfam" id="PF13254">
    <property type="entry name" value="DUF4045"/>
    <property type="match status" value="1"/>
</dbReference>
<dbReference type="InterPro" id="IPR025118">
    <property type="entry name" value="DUF4045"/>
</dbReference>
<keyword evidence="5" id="KW-1185">Reference proteome</keyword>
<feature type="domain" description="DUF4045" evidence="2">
    <location>
        <begin position="6"/>
        <end position="671"/>
    </location>
</feature>
<reference evidence="4 5" key="1">
    <citation type="submission" date="2024-02" db="EMBL/GenBank/DDBJ databases">
        <title>Discinaceae phylogenomics.</title>
        <authorList>
            <person name="Dirks A.C."/>
            <person name="James T.Y."/>
        </authorList>
    </citation>
    <scope>NUCLEOTIDE SEQUENCE [LARGE SCALE GENOMIC DNA]</scope>
    <source>
        <strain evidence="4 5">ACD0624</strain>
    </source>
</reference>
<feature type="region of interest" description="Disordered" evidence="1">
    <location>
        <begin position="102"/>
        <end position="924"/>
    </location>
</feature>
<feature type="compositionally biased region" description="Low complexity" evidence="1">
    <location>
        <begin position="260"/>
        <end position="270"/>
    </location>
</feature>
<dbReference type="SUPFAM" id="SSF55753">
    <property type="entry name" value="Actin depolymerizing proteins"/>
    <property type="match status" value="3"/>
</dbReference>
<evidence type="ECO:0000259" key="3">
    <source>
        <dbReference type="Pfam" id="PF25480"/>
    </source>
</evidence>
<dbReference type="PRINTS" id="PR00597">
    <property type="entry name" value="GELSOLIN"/>
</dbReference>
<comment type="caution">
    <text evidence="4">The sequence shown here is derived from an EMBL/GenBank/DDBJ whole genome shotgun (WGS) entry which is preliminary data.</text>
</comment>
<feature type="compositionally biased region" description="Polar residues" evidence="1">
    <location>
        <begin position="780"/>
        <end position="792"/>
    </location>
</feature>
<dbReference type="Proteomes" id="UP001447188">
    <property type="component" value="Unassembled WGS sequence"/>
</dbReference>
<accession>A0ABR3GX37</accession>
<protein>
    <recommendedName>
        <fullName evidence="6">Gelsolin</fullName>
    </recommendedName>
</protein>
<feature type="compositionally biased region" description="Polar residues" evidence="1">
    <location>
        <begin position="537"/>
        <end position="548"/>
    </location>
</feature>
<dbReference type="InterPro" id="IPR029006">
    <property type="entry name" value="ADF-H/Gelsolin-like_dom_sf"/>
</dbReference>
<feature type="domain" description="DUF7904" evidence="3">
    <location>
        <begin position="996"/>
        <end position="1094"/>
    </location>
</feature>
<sequence length="1341" mass="145709">MESDGDGVNEFLQRIRELGDKRDREDEERAKKLEEEIIAGRQARRARRDERAKSLAPQKGSPLLSLGSVMLEASQTGAADNASAAAEETMAKLTGKSYAGTMGGNGTMAEQETPRVATPLSWQRRPKSSTMSAASRPLSFLAKASDPQVEEPEKRRSQIALNLSSKDPLWFRQTADRGATSGALRKAQDEGMDFTAKTALPGMSSSAGGMLGKLDFERDSTPEPEKLLLSERDSNETVSSTSTLRGRSDSLHSATRLPPTNSTNSTNSTSGLSFHGRGNSLSSNISTRFEPPLTAQWDFISEDGYTRPPAMSPSQGRISPERRERTPSPTKGLGGFVQSAMLKREGSINKRWSNSQQLASLSRNSSTASNRANPPNRLESEFSPEDFTLEAREEAMEDDNRIDRSRGASPIELVSKLTSSPGAPGDIQLSPSATRSISPPASPTKTFDQKRWSPTKSSWLESALKKGTESPPPMKPFTPPQAKPPARVLEKKFPDPMGPSMRHSTNPKRSSLVLKKPSSIPDIPLLRPSGSMDIVKSFSSTLRPSGSLDTVKPKPEVGEKPNIPKSTLHSPVANKASLFEKPPPSPKETINFRAGLKSRQTADSSEKGQELPFLNAMSRLRSTKKQTFVPNNELKERILAGKAGLQASAGPQKTKGPDPLKEMVMSAKGSLRQSNTTTPPPVLPPKETLVTRPRPSSFSSQSSPGRLELKEKGPSLANRFNPNLANLLQRGPPSAAAGRSQGSAGQEEDFQPEGQLTHMTKARARGPKRRAPTKTEESDVATTGETPRNTVSVGERLSLPEIKRVPSPRLSETPLKQSPGSSMPAKPSDLESKFSPKILTPTSEKIEKVKPPTPAKSPLLRATSASKLREDTLEHSPAAKLPSIERALSLPEPSISSYSWQSSGSSATSKPSPFLPGGNGDDLRIETTTRSLPTIPDGLVSPLEAPRSSEDPSQLFGGFFAGSSAKTPKLDLDIMAILSSNRPGPAENVKTLNIELSEITGYGKLQPVSQQHENVLFDECMYVCLHTFGTTSGTKGKEVYLWSGDKVSEPAVEDALLFARKMARDNDGKLIRLRQGRETATFFQALGGIIITRRGSLSKMITDSPFVLCTRHFMGSVALDEVDCKASSLCSGFPFIVSAKNQVFLWKGKGSTAEEVGVARLVAFDMSAGEVQEIDEDGEPDMFFEILDGNSEDRAAADYWHLKPSHKSYSTRLFGVDLESRAKVFEVSPYCQSDLNQSEIYVVDAFFELYIVLGANSQSKKSEFQLALQFAQEYAILAASFDDRPFIPVSSVIVGGAPREFKVLFRNWEDAKIPTSWQPSRKPSLRLVGLTAAMEAMRGVE</sequence>
<dbReference type="Gene3D" id="3.40.20.10">
    <property type="entry name" value="Severin"/>
    <property type="match status" value="3"/>
</dbReference>
<feature type="compositionally biased region" description="Basic and acidic residues" evidence="1">
    <location>
        <begin position="214"/>
        <end position="235"/>
    </location>
</feature>
<evidence type="ECO:0008006" key="6">
    <source>
        <dbReference type="Google" id="ProtNLM"/>
    </source>
</evidence>
<feature type="compositionally biased region" description="Basic and acidic residues" evidence="1">
    <location>
        <begin position="13"/>
        <end position="35"/>
    </location>
</feature>
<dbReference type="SMART" id="SM00262">
    <property type="entry name" value="GEL"/>
    <property type="match status" value="3"/>
</dbReference>
<evidence type="ECO:0000313" key="4">
    <source>
        <dbReference type="EMBL" id="KAL0640136.1"/>
    </source>
</evidence>
<feature type="compositionally biased region" description="Polar residues" evidence="1">
    <location>
        <begin position="429"/>
        <end position="460"/>
    </location>
</feature>
<feature type="compositionally biased region" description="Basic residues" evidence="1">
    <location>
        <begin position="760"/>
        <end position="772"/>
    </location>
</feature>
<evidence type="ECO:0000313" key="5">
    <source>
        <dbReference type="Proteomes" id="UP001447188"/>
    </source>
</evidence>
<dbReference type="Pfam" id="PF25480">
    <property type="entry name" value="DUF7904"/>
    <property type="match status" value="1"/>
</dbReference>
<proteinExistence type="predicted"/>
<feature type="compositionally biased region" description="Low complexity" evidence="1">
    <location>
        <begin position="731"/>
        <end position="745"/>
    </location>
</feature>
<dbReference type="PANTHER" id="PTHR11977">
    <property type="entry name" value="VILLIN"/>
    <property type="match status" value="1"/>
</dbReference>
<gene>
    <name evidence="4" type="ORF">Q9L58_000694</name>
</gene>
<dbReference type="PANTHER" id="PTHR11977:SF133">
    <property type="entry name" value="DUF4045 DOMAIN-CONTAINING PROTEIN"/>
    <property type="match status" value="1"/>
</dbReference>
<dbReference type="EMBL" id="JBBBZM010000005">
    <property type="protein sequence ID" value="KAL0640136.1"/>
    <property type="molecule type" value="Genomic_DNA"/>
</dbReference>
<feature type="compositionally biased region" description="Low complexity" evidence="1">
    <location>
        <begin position="358"/>
        <end position="376"/>
    </location>
</feature>
<dbReference type="InterPro" id="IPR007122">
    <property type="entry name" value="Villin/Gelsolin"/>
</dbReference>
<feature type="compositionally biased region" description="Low complexity" evidence="1">
    <location>
        <begin position="894"/>
        <end position="912"/>
    </location>
</feature>
<dbReference type="InterPro" id="IPR057226">
    <property type="entry name" value="DUF7904"/>
</dbReference>
<feature type="compositionally biased region" description="Basic and acidic residues" evidence="1">
    <location>
        <begin position="389"/>
        <end position="406"/>
    </location>
</feature>
<feature type="compositionally biased region" description="Polar residues" evidence="1">
    <location>
        <begin position="236"/>
        <end position="245"/>
    </location>
</feature>
<feature type="compositionally biased region" description="Low complexity" evidence="1">
    <location>
        <begin position="692"/>
        <end position="706"/>
    </location>
</feature>
<evidence type="ECO:0000256" key="1">
    <source>
        <dbReference type="SAM" id="MobiDB-lite"/>
    </source>
</evidence>
<evidence type="ECO:0000259" key="2">
    <source>
        <dbReference type="Pfam" id="PF13254"/>
    </source>
</evidence>
<feature type="compositionally biased region" description="Pro residues" evidence="1">
    <location>
        <begin position="470"/>
        <end position="483"/>
    </location>
</feature>